<protein>
    <recommendedName>
        <fullName evidence="3">NB-ARC domain-containing protein</fullName>
    </recommendedName>
</protein>
<dbReference type="PANTHER" id="PTHR36766:SF41">
    <property type="entry name" value="AAA+ ATPASE DOMAIN-CONTAINING PROTEIN"/>
    <property type="match status" value="1"/>
</dbReference>
<feature type="compositionally biased region" description="Polar residues" evidence="2">
    <location>
        <begin position="100"/>
        <end position="115"/>
    </location>
</feature>
<feature type="domain" description="NB-ARC" evidence="3">
    <location>
        <begin position="144"/>
        <end position="340"/>
    </location>
</feature>
<keyword evidence="1" id="KW-0611">Plant defense</keyword>
<evidence type="ECO:0000256" key="1">
    <source>
        <dbReference type="ARBA" id="ARBA00022821"/>
    </source>
</evidence>
<organism evidence="4 5">
    <name type="scientific">Hevea brasiliensis</name>
    <name type="common">Para rubber tree</name>
    <name type="synonym">Siphonia brasiliensis</name>
    <dbReference type="NCBI Taxonomy" id="3981"/>
    <lineage>
        <taxon>Eukaryota</taxon>
        <taxon>Viridiplantae</taxon>
        <taxon>Streptophyta</taxon>
        <taxon>Embryophyta</taxon>
        <taxon>Tracheophyta</taxon>
        <taxon>Spermatophyta</taxon>
        <taxon>Magnoliopsida</taxon>
        <taxon>eudicotyledons</taxon>
        <taxon>Gunneridae</taxon>
        <taxon>Pentapetalae</taxon>
        <taxon>rosids</taxon>
        <taxon>fabids</taxon>
        <taxon>Malpighiales</taxon>
        <taxon>Euphorbiaceae</taxon>
        <taxon>Crotonoideae</taxon>
        <taxon>Micrandreae</taxon>
        <taxon>Hevea</taxon>
    </lineage>
</organism>
<dbReference type="PRINTS" id="PR00364">
    <property type="entry name" value="DISEASERSIST"/>
</dbReference>
<dbReference type="Pfam" id="PF00931">
    <property type="entry name" value="NB-ARC"/>
    <property type="match status" value="1"/>
</dbReference>
<proteinExistence type="predicted"/>
<evidence type="ECO:0000256" key="2">
    <source>
        <dbReference type="SAM" id="MobiDB-lite"/>
    </source>
</evidence>
<dbReference type="InterPro" id="IPR027417">
    <property type="entry name" value="P-loop_NTPase"/>
</dbReference>
<comment type="caution">
    <text evidence="4">The sequence shown here is derived from an EMBL/GenBank/DDBJ whole genome shotgun (WGS) entry which is preliminary data.</text>
</comment>
<evidence type="ECO:0000313" key="4">
    <source>
        <dbReference type="EMBL" id="KAJ9136255.1"/>
    </source>
</evidence>
<sequence length="401" mass="45205">MSQEIEKYLLKKLGEGLESPKVPLAKEFEDLKELLSTKLDSCSSSDVPVLRAYLYSLNDVFSECQALSGKNTLLSPTVFKIKQNLSKIKAEIENIKPSDDNNPNGSLDTPQNNGQLQASLSDAREFHRLSSRSEAPPKVYGFDDEITHLEKLLVRRGSIDYFKTVGIVGMRGAGKTTLCQLILTKPEVKNHFVPRIWVHMSTKDNEEDNDPKIAIVKRMLNSLGVEGEMLKTILDEHGLAGLLCALHVELMRKRHLIVLDDAQDTGDWYSNLNASLPRHVKWEQHLAYGLPKGYGGTVIVTSRNEEVMKMMVGEENIYRLLPLSNKDLCWDIFRDEVEQERKPFQPRNEEELKREVIQKCAGVPLAAKMMGKIMREGIRDGSVTLQTIQTQISTDSLSIGQ</sequence>
<dbReference type="Gene3D" id="1.10.8.430">
    <property type="entry name" value="Helical domain of apoptotic protease-activating factors"/>
    <property type="match status" value="1"/>
</dbReference>
<accession>A0ABQ9KG59</accession>
<dbReference type="Proteomes" id="UP001174677">
    <property type="component" value="Chromosome 18"/>
</dbReference>
<dbReference type="PANTHER" id="PTHR36766">
    <property type="entry name" value="PLANT BROAD-SPECTRUM MILDEW RESISTANCE PROTEIN RPW8"/>
    <property type="match status" value="1"/>
</dbReference>
<name>A0ABQ9KG59_HEVBR</name>
<reference evidence="4 5" key="1">
    <citation type="journal article" date="2023" name="Plant Biotechnol. J.">
        <title>Chromosome-level wild Hevea brasiliensis genome provides new tools for genomic-assisted breeding and valuable loci to elevate rubber yield.</title>
        <authorList>
            <person name="Cheng H."/>
            <person name="Song X."/>
            <person name="Hu Y."/>
            <person name="Wu T."/>
            <person name="Yang Q."/>
            <person name="An Z."/>
            <person name="Feng S."/>
            <person name="Deng Z."/>
            <person name="Wu W."/>
            <person name="Zeng X."/>
            <person name="Tu M."/>
            <person name="Wang X."/>
            <person name="Huang H."/>
        </authorList>
    </citation>
    <scope>NUCLEOTIDE SEQUENCE [LARGE SCALE GENOMIC DNA]</scope>
    <source>
        <strain evidence="4">MT/VB/25A 57/8</strain>
    </source>
</reference>
<evidence type="ECO:0000313" key="5">
    <source>
        <dbReference type="Proteomes" id="UP001174677"/>
    </source>
</evidence>
<feature type="region of interest" description="Disordered" evidence="2">
    <location>
        <begin position="95"/>
        <end position="115"/>
    </location>
</feature>
<gene>
    <name evidence="4" type="ORF">P3X46_033347</name>
</gene>
<dbReference type="SUPFAM" id="SSF52540">
    <property type="entry name" value="P-loop containing nucleoside triphosphate hydrolases"/>
    <property type="match status" value="1"/>
</dbReference>
<dbReference type="InterPro" id="IPR002182">
    <property type="entry name" value="NB-ARC"/>
</dbReference>
<keyword evidence="5" id="KW-1185">Reference proteome</keyword>
<dbReference type="Gene3D" id="3.40.50.300">
    <property type="entry name" value="P-loop containing nucleotide triphosphate hydrolases"/>
    <property type="match status" value="1"/>
</dbReference>
<evidence type="ECO:0000259" key="3">
    <source>
        <dbReference type="Pfam" id="PF00931"/>
    </source>
</evidence>
<dbReference type="EMBL" id="JARPOI010000018">
    <property type="protein sequence ID" value="KAJ9136255.1"/>
    <property type="molecule type" value="Genomic_DNA"/>
</dbReference>
<dbReference type="InterPro" id="IPR042197">
    <property type="entry name" value="Apaf_helical"/>
</dbReference>